<evidence type="ECO:0000313" key="2">
    <source>
        <dbReference type="Proteomes" id="UP000637643"/>
    </source>
</evidence>
<accession>A0A917FZ90</accession>
<reference evidence="1" key="1">
    <citation type="journal article" date="2014" name="Int. J. Syst. Evol. Microbiol.">
        <title>Complete genome sequence of Corynebacterium casei LMG S-19264T (=DSM 44701T), isolated from a smear-ripened cheese.</title>
        <authorList>
            <consortium name="US DOE Joint Genome Institute (JGI-PGF)"/>
            <person name="Walter F."/>
            <person name="Albersmeier A."/>
            <person name="Kalinowski J."/>
            <person name="Ruckert C."/>
        </authorList>
    </citation>
    <scope>NUCLEOTIDE SEQUENCE</scope>
    <source>
        <strain evidence="1">CGMCC 1.16134</strain>
    </source>
</reference>
<dbReference type="EMBL" id="BMKR01000080">
    <property type="protein sequence ID" value="GGG15016.1"/>
    <property type="molecule type" value="Genomic_DNA"/>
</dbReference>
<sequence length="201" mass="23316">MHHFFDPSIKPVVTTDLNGNILYVRTYGLSCYGYPDIIMEQIIENYEDIFFAIIDRIFSLEFDISGSWNYDGNVFKLDIVGDGLAKVVFHEVEEVKIITFLNPITGEPAKYKTKSLTNLYNHPEAEISGDTIYGKEILAFMVEQVKEGVMYDEDCSINYEDLCYEFIFTNDRIGKRYIEIRLSMEETKLKGKAKTTFNWVD</sequence>
<gene>
    <name evidence="1" type="ORF">GCM10010912_69290</name>
</gene>
<keyword evidence="2" id="KW-1185">Reference proteome</keyword>
<evidence type="ECO:0000313" key="1">
    <source>
        <dbReference type="EMBL" id="GGG15016.1"/>
    </source>
</evidence>
<dbReference type="RefSeq" id="WP_189032784.1">
    <property type="nucleotide sequence ID" value="NZ_BMKR01000080.1"/>
</dbReference>
<protein>
    <submittedName>
        <fullName evidence="1">Uncharacterized protein</fullName>
    </submittedName>
</protein>
<organism evidence="1 2">
    <name type="scientific">Paenibacillus albidus</name>
    <dbReference type="NCBI Taxonomy" id="2041023"/>
    <lineage>
        <taxon>Bacteria</taxon>
        <taxon>Bacillati</taxon>
        <taxon>Bacillota</taxon>
        <taxon>Bacilli</taxon>
        <taxon>Bacillales</taxon>
        <taxon>Paenibacillaceae</taxon>
        <taxon>Paenibacillus</taxon>
    </lineage>
</organism>
<proteinExistence type="predicted"/>
<dbReference type="AlphaFoldDB" id="A0A917FZ90"/>
<comment type="caution">
    <text evidence="1">The sequence shown here is derived from an EMBL/GenBank/DDBJ whole genome shotgun (WGS) entry which is preliminary data.</text>
</comment>
<reference evidence="1" key="2">
    <citation type="submission" date="2020-09" db="EMBL/GenBank/DDBJ databases">
        <authorList>
            <person name="Sun Q."/>
            <person name="Zhou Y."/>
        </authorList>
    </citation>
    <scope>NUCLEOTIDE SEQUENCE</scope>
    <source>
        <strain evidence="1">CGMCC 1.16134</strain>
    </source>
</reference>
<dbReference type="Proteomes" id="UP000637643">
    <property type="component" value="Unassembled WGS sequence"/>
</dbReference>
<name>A0A917FZ90_9BACL</name>